<protein>
    <submittedName>
        <fullName evidence="1">Uncharacterized protein</fullName>
    </submittedName>
</protein>
<proteinExistence type="predicted"/>
<evidence type="ECO:0000313" key="1">
    <source>
        <dbReference type="EMBL" id="GAA0523159.1"/>
    </source>
</evidence>
<sequence length="50" mass="5489">MDGQELQKIAGDCAVGLPGTDLEHRLGAGWRLYKARDKAFILMTNMPGRS</sequence>
<dbReference type="Proteomes" id="UP001501576">
    <property type="component" value="Unassembled WGS sequence"/>
</dbReference>
<dbReference type="RefSeq" id="WP_346159574.1">
    <property type="nucleotide sequence ID" value="NZ_BAAABZ010000015.1"/>
</dbReference>
<comment type="caution">
    <text evidence="1">The sequence shown here is derived from an EMBL/GenBank/DDBJ whole genome shotgun (WGS) entry which is preliminary data.</text>
</comment>
<dbReference type="EMBL" id="BAAABZ010000015">
    <property type="protein sequence ID" value="GAA0523159.1"/>
    <property type="molecule type" value="Genomic_DNA"/>
</dbReference>
<evidence type="ECO:0000313" key="2">
    <source>
        <dbReference type="Proteomes" id="UP001501576"/>
    </source>
</evidence>
<keyword evidence="2" id="KW-1185">Reference proteome</keyword>
<gene>
    <name evidence="1" type="ORF">GCM10010390_26830</name>
</gene>
<name>A0ABP3MQK5_9ACTN</name>
<organism evidence="1 2">
    <name type="scientific">Streptomyces mordarskii</name>
    <dbReference type="NCBI Taxonomy" id="1226758"/>
    <lineage>
        <taxon>Bacteria</taxon>
        <taxon>Bacillati</taxon>
        <taxon>Actinomycetota</taxon>
        <taxon>Actinomycetes</taxon>
        <taxon>Kitasatosporales</taxon>
        <taxon>Streptomycetaceae</taxon>
        <taxon>Streptomyces</taxon>
    </lineage>
</organism>
<accession>A0ABP3MQK5</accession>
<reference evidence="2" key="1">
    <citation type="journal article" date="2019" name="Int. J. Syst. Evol. Microbiol.">
        <title>The Global Catalogue of Microorganisms (GCM) 10K type strain sequencing project: providing services to taxonomists for standard genome sequencing and annotation.</title>
        <authorList>
            <consortium name="The Broad Institute Genomics Platform"/>
            <consortium name="The Broad Institute Genome Sequencing Center for Infectious Disease"/>
            <person name="Wu L."/>
            <person name="Ma J."/>
        </authorList>
    </citation>
    <scope>NUCLEOTIDE SEQUENCE [LARGE SCALE GENOMIC DNA]</scope>
    <source>
        <strain evidence="2">JCM 5052</strain>
    </source>
</reference>